<gene>
    <name evidence="2" type="ORF">GHC57_15745</name>
</gene>
<dbReference type="RefSeq" id="WP_153345985.1">
    <property type="nucleotide sequence ID" value="NZ_WIVE01000064.1"/>
</dbReference>
<feature type="signal peptide" evidence="1">
    <location>
        <begin position="1"/>
        <end position="24"/>
    </location>
</feature>
<keyword evidence="3" id="KW-1185">Reference proteome</keyword>
<sequence length="85" mass="8611">MTDNTRIALLFAALAGAFGLGAVAGAGTEAASQQAPIRTTHQFDGMFDSLLGTGDDADPADGGLFANVLDYTDALKQSGHRAAGR</sequence>
<dbReference type="EMBL" id="WIVE01000064">
    <property type="protein sequence ID" value="MQX37974.1"/>
    <property type="molecule type" value="Genomic_DNA"/>
</dbReference>
<feature type="chain" id="PRO_5031512860" evidence="1">
    <location>
        <begin position="25"/>
        <end position="85"/>
    </location>
</feature>
<dbReference type="Proteomes" id="UP000434582">
    <property type="component" value="Unassembled WGS sequence"/>
</dbReference>
<dbReference type="AlphaFoldDB" id="A0A7X2D422"/>
<name>A0A7X2D422_9PROT</name>
<protein>
    <submittedName>
        <fullName evidence="2">Uncharacterized protein</fullName>
    </submittedName>
</protein>
<evidence type="ECO:0000313" key="3">
    <source>
        <dbReference type="Proteomes" id="UP000434582"/>
    </source>
</evidence>
<organism evidence="2 3">
    <name type="scientific">Roseospira navarrensis</name>
    <dbReference type="NCBI Taxonomy" id="140058"/>
    <lineage>
        <taxon>Bacteria</taxon>
        <taxon>Pseudomonadati</taxon>
        <taxon>Pseudomonadota</taxon>
        <taxon>Alphaproteobacteria</taxon>
        <taxon>Rhodospirillales</taxon>
        <taxon>Rhodospirillaceae</taxon>
        <taxon>Roseospira</taxon>
    </lineage>
</organism>
<accession>A0A7X2D422</accession>
<evidence type="ECO:0000313" key="2">
    <source>
        <dbReference type="EMBL" id="MQX37974.1"/>
    </source>
</evidence>
<reference evidence="2 3" key="1">
    <citation type="submission" date="2019-10" db="EMBL/GenBank/DDBJ databases">
        <title>Draft whole-genome sequence of the purple nonsulfur photosynthetic bacterium Roseospira navarrensis DSM 15114.</title>
        <authorList>
            <person name="Kyndt J.A."/>
            <person name="Meyer T.E."/>
        </authorList>
    </citation>
    <scope>NUCLEOTIDE SEQUENCE [LARGE SCALE GENOMIC DNA]</scope>
    <source>
        <strain evidence="2 3">DSM 15114</strain>
    </source>
</reference>
<proteinExistence type="predicted"/>
<keyword evidence="1" id="KW-0732">Signal</keyword>
<comment type="caution">
    <text evidence="2">The sequence shown here is derived from an EMBL/GenBank/DDBJ whole genome shotgun (WGS) entry which is preliminary data.</text>
</comment>
<evidence type="ECO:0000256" key="1">
    <source>
        <dbReference type="SAM" id="SignalP"/>
    </source>
</evidence>